<feature type="signal peptide" evidence="5">
    <location>
        <begin position="1"/>
        <end position="20"/>
    </location>
</feature>
<dbReference type="SUPFAM" id="SSF53649">
    <property type="entry name" value="Alkaline phosphatase-like"/>
    <property type="match status" value="1"/>
</dbReference>
<keyword evidence="2" id="KW-0479">Metal-binding</keyword>
<gene>
    <name evidence="7" type="ORF">NH26_09740</name>
</gene>
<sequence length="591" mass="67689">MRYLSIFLLLILGSTLPLFAQPNVILIVTDDQGYGDIAAHGNTEIETPNIDHLYNESAYLTNFHVSPTCAPTRSSIMTGKYANSVGVWHTVMGRSILYENEVTMADVFAHNNYKTAMYGKWHLGDNYPFSPQYRGFDEVLTHGGGGVGQTPDYWNNDYQDDVYLRNGEEEKVEGYCTDVWFQNALSFIEKNKQQPFFCYISTNAPHGPLNVPEKYSDPYLKKGVPHGRAEFYGMISNIDENLGVLREKLIEWEISDNTLLIFMTDNGTAFGAKFNDGKLVSGYNAGMKGTKGSAYEGGHRVPCYFYWKDGKLSQHKEIETLTAHVDLLPTLVKFCDLKLPKKVKFDGMDLSSVLNGETKDVDRILIGDSQRLELPKKWRNSYTMKGHWRLINNVELYNVKSDPFQSNNVIDKYPEIAKELRKGYESNWKKQYKTFKQYPYIKLGTEFENPSTLTAHDWHVKEERMIPWNQKLIRKGVQGNGEWRVNFMENGKYKISLRRYPIESDLPINASAEVYRSEFKSYVLSKGKQFNIVQAKLNIGGKEWNENISNPSAKDISFEVDVTKGETTLSTTLIDKDQNEVGAYYVYIEKI</sequence>
<dbReference type="GO" id="GO:0004065">
    <property type="term" value="F:arylsulfatase activity"/>
    <property type="evidence" value="ECO:0007669"/>
    <property type="project" value="TreeGrafter"/>
</dbReference>
<evidence type="ECO:0000256" key="5">
    <source>
        <dbReference type="SAM" id="SignalP"/>
    </source>
</evidence>
<protein>
    <recommendedName>
        <fullName evidence="6">Sulfatase N-terminal domain-containing protein</fullName>
    </recommendedName>
</protein>
<dbReference type="InterPro" id="IPR024607">
    <property type="entry name" value="Sulfatase_CS"/>
</dbReference>
<evidence type="ECO:0000256" key="2">
    <source>
        <dbReference type="ARBA" id="ARBA00022723"/>
    </source>
</evidence>
<feature type="chain" id="PRO_5010222277" description="Sulfatase N-terminal domain-containing protein" evidence="5">
    <location>
        <begin position="21"/>
        <end position="591"/>
    </location>
</feature>
<dbReference type="PANTHER" id="PTHR42693">
    <property type="entry name" value="ARYLSULFATASE FAMILY MEMBER"/>
    <property type="match status" value="1"/>
</dbReference>
<dbReference type="CDD" id="cd16146">
    <property type="entry name" value="ARS_like"/>
    <property type="match status" value="1"/>
</dbReference>
<name>A0A1S1Z024_FLAPC</name>
<evidence type="ECO:0000313" key="8">
    <source>
        <dbReference type="Proteomes" id="UP000179797"/>
    </source>
</evidence>
<organism evidence="7 8">
    <name type="scientific">Flammeovirga pacifica</name>
    <dbReference type="NCBI Taxonomy" id="915059"/>
    <lineage>
        <taxon>Bacteria</taxon>
        <taxon>Pseudomonadati</taxon>
        <taxon>Bacteroidota</taxon>
        <taxon>Cytophagia</taxon>
        <taxon>Cytophagales</taxon>
        <taxon>Flammeovirgaceae</taxon>
        <taxon>Flammeovirga</taxon>
    </lineage>
</organism>
<keyword evidence="3" id="KW-0378">Hydrolase</keyword>
<keyword evidence="5" id="KW-0732">Signal</keyword>
<comment type="caution">
    <text evidence="7">The sequence shown here is derived from an EMBL/GenBank/DDBJ whole genome shotgun (WGS) entry which is preliminary data.</text>
</comment>
<dbReference type="GO" id="GO:0046872">
    <property type="term" value="F:metal ion binding"/>
    <property type="evidence" value="ECO:0007669"/>
    <property type="project" value="UniProtKB-KW"/>
</dbReference>
<evidence type="ECO:0000313" key="7">
    <source>
        <dbReference type="EMBL" id="OHX66618.1"/>
    </source>
</evidence>
<dbReference type="RefSeq" id="WP_044221265.1">
    <property type="nucleotide sequence ID" value="NZ_JRYR02000001.1"/>
</dbReference>
<comment type="similarity">
    <text evidence="1">Belongs to the sulfatase family.</text>
</comment>
<dbReference type="EMBL" id="JRYR02000001">
    <property type="protein sequence ID" value="OHX66618.1"/>
    <property type="molecule type" value="Genomic_DNA"/>
</dbReference>
<dbReference type="InterPro" id="IPR050738">
    <property type="entry name" value="Sulfatase"/>
</dbReference>
<dbReference type="AlphaFoldDB" id="A0A1S1Z024"/>
<reference evidence="7 8" key="1">
    <citation type="journal article" date="2012" name="Int. J. Syst. Evol. Microbiol.">
        <title>Flammeovirga pacifica sp. nov., isolated from deep-sea sediment.</title>
        <authorList>
            <person name="Xu H."/>
            <person name="Fu Y."/>
            <person name="Yang N."/>
            <person name="Ding Z."/>
            <person name="Lai Q."/>
            <person name="Zeng R."/>
        </authorList>
    </citation>
    <scope>NUCLEOTIDE SEQUENCE [LARGE SCALE GENOMIC DNA]</scope>
    <source>
        <strain evidence="8">DSM 24597 / LMG 26175 / WPAGA1</strain>
    </source>
</reference>
<dbReference type="Pfam" id="PF00884">
    <property type="entry name" value="Sulfatase"/>
    <property type="match status" value="1"/>
</dbReference>
<dbReference type="Gene3D" id="3.30.1120.10">
    <property type="match status" value="1"/>
</dbReference>
<proteinExistence type="inferred from homology"/>
<accession>A0A1S1Z024</accession>
<dbReference type="FunFam" id="3.40.720.10:FF:000070">
    <property type="entry name" value="Arylsulfatase A"/>
    <property type="match status" value="1"/>
</dbReference>
<evidence type="ECO:0000256" key="3">
    <source>
        <dbReference type="ARBA" id="ARBA00022801"/>
    </source>
</evidence>
<dbReference type="STRING" id="915059.NH26_09740"/>
<dbReference type="InterPro" id="IPR000917">
    <property type="entry name" value="Sulfatase_N"/>
</dbReference>
<evidence type="ECO:0000256" key="1">
    <source>
        <dbReference type="ARBA" id="ARBA00008779"/>
    </source>
</evidence>
<keyword evidence="4" id="KW-0106">Calcium</keyword>
<dbReference type="PANTHER" id="PTHR42693:SF53">
    <property type="entry name" value="ENDO-4-O-SULFATASE"/>
    <property type="match status" value="1"/>
</dbReference>
<dbReference type="Proteomes" id="UP000179797">
    <property type="component" value="Unassembled WGS sequence"/>
</dbReference>
<dbReference type="InterPro" id="IPR017850">
    <property type="entry name" value="Alkaline_phosphatase_core_sf"/>
</dbReference>
<dbReference type="Gene3D" id="3.40.720.10">
    <property type="entry name" value="Alkaline Phosphatase, subunit A"/>
    <property type="match status" value="1"/>
</dbReference>
<dbReference type="PROSITE" id="PS00523">
    <property type="entry name" value="SULFATASE_1"/>
    <property type="match status" value="1"/>
</dbReference>
<evidence type="ECO:0000256" key="4">
    <source>
        <dbReference type="ARBA" id="ARBA00022837"/>
    </source>
</evidence>
<evidence type="ECO:0000259" key="6">
    <source>
        <dbReference type="Pfam" id="PF00884"/>
    </source>
</evidence>
<feature type="domain" description="Sulfatase N-terminal" evidence="6">
    <location>
        <begin position="22"/>
        <end position="333"/>
    </location>
</feature>
<keyword evidence="8" id="KW-1185">Reference proteome</keyword>